<feature type="domain" description="DJ-1/PfpI" evidence="1">
    <location>
        <begin position="3"/>
        <end position="165"/>
    </location>
</feature>
<evidence type="ECO:0000259" key="1">
    <source>
        <dbReference type="Pfam" id="PF01965"/>
    </source>
</evidence>
<dbReference type="OrthoDB" id="9800516at2"/>
<dbReference type="InterPro" id="IPR029062">
    <property type="entry name" value="Class_I_gatase-like"/>
</dbReference>
<dbReference type="AlphaFoldDB" id="A0A449AZQ7"/>
<dbReference type="GO" id="GO:0016798">
    <property type="term" value="F:hydrolase activity, acting on glycosyl bonds"/>
    <property type="evidence" value="ECO:0007669"/>
    <property type="project" value="UniProtKB-KW"/>
</dbReference>
<evidence type="ECO:0000313" key="3">
    <source>
        <dbReference type="Proteomes" id="UP000289862"/>
    </source>
</evidence>
<dbReference type="InterPro" id="IPR002818">
    <property type="entry name" value="DJ-1/PfpI"/>
</dbReference>
<accession>A0A449AZQ7</accession>
<dbReference type="KEGG" id="mgal:NCTC10186_00452"/>
<evidence type="ECO:0000313" key="2">
    <source>
        <dbReference type="EMBL" id="VEU72965.1"/>
    </source>
</evidence>
<keyword evidence="2" id="KW-0326">Glycosidase</keyword>
<gene>
    <name evidence="2" type="primary">yfkM</name>
    <name evidence="2" type="ORF">NCTC10186_00452</name>
</gene>
<keyword evidence="3" id="KW-1185">Reference proteome</keyword>
<dbReference type="RefSeq" id="WP_119571987.1">
    <property type="nucleotide sequence ID" value="NZ_LR215031.1"/>
</dbReference>
<dbReference type="EC" id="3.2.-.-" evidence="2"/>
<dbReference type="EMBL" id="LR215031">
    <property type="protein sequence ID" value="VEU72965.1"/>
    <property type="molecule type" value="Genomic_DNA"/>
</dbReference>
<dbReference type="GO" id="GO:0005737">
    <property type="term" value="C:cytoplasm"/>
    <property type="evidence" value="ECO:0007669"/>
    <property type="project" value="TreeGrafter"/>
</dbReference>
<sequence>MNLLVIAQNYFNDIEMTTVLSCLKRSGKLEKLDYYNPSLQNVEGQYGITKLDNILNEVNIDEYDGLYVPGGKGAQTLRTDLISLNLISEFLKKDKYLFAICDAPNVLVESKIIDQTKPYSAFPSEWAKETRTEFYSNDYVTQTGAKILTGRSADASMELGLAILNLVYGKDIANFVYQGMTGRSDKKF</sequence>
<name>A0A449AZQ7_9BACT</name>
<dbReference type="Gene3D" id="3.40.50.880">
    <property type="match status" value="1"/>
</dbReference>
<dbReference type="SUPFAM" id="SSF52317">
    <property type="entry name" value="Class I glutamine amidotransferase-like"/>
    <property type="match status" value="1"/>
</dbReference>
<proteinExistence type="predicted"/>
<reference evidence="2 3" key="1">
    <citation type="submission" date="2019-01" db="EMBL/GenBank/DDBJ databases">
        <authorList>
            <consortium name="Pathogen Informatics"/>
        </authorList>
    </citation>
    <scope>NUCLEOTIDE SEQUENCE [LARGE SCALE GENOMIC DNA]</scope>
    <source>
        <strain evidence="2 3">NCTC10186</strain>
    </source>
</reference>
<dbReference type="PANTHER" id="PTHR48094:SF12">
    <property type="entry name" value="PARKINSON DISEASE PROTEIN 7 HOMOLOG"/>
    <property type="match status" value="1"/>
</dbReference>
<protein>
    <submittedName>
        <fullName evidence="2">Monophosphate biosynthesis</fullName>
        <ecNumber evidence="2">3.2.-.-</ecNumber>
    </submittedName>
</protein>
<dbReference type="InterPro" id="IPR050325">
    <property type="entry name" value="Prot/Nucl_acid_deglycase"/>
</dbReference>
<dbReference type="Proteomes" id="UP000289862">
    <property type="component" value="Chromosome"/>
</dbReference>
<dbReference type="PANTHER" id="PTHR48094">
    <property type="entry name" value="PROTEIN/NUCLEIC ACID DEGLYCASE DJ-1-RELATED"/>
    <property type="match status" value="1"/>
</dbReference>
<keyword evidence="2" id="KW-0378">Hydrolase</keyword>
<dbReference type="Pfam" id="PF01965">
    <property type="entry name" value="DJ-1_PfpI"/>
    <property type="match status" value="1"/>
</dbReference>
<organism evidence="2 3">
    <name type="scientific">Mycoplasmopsis gallopavonis</name>
    <dbReference type="NCBI Taxonomy" id="76629"/>
    <lineage>
        <taxon>Bacteria</taxon>
        <taxon>Bacillati</taxon>
        <taxon>Mycoplasmatota</taxon>
        <taxon>Mycoplasmoidales</taxon>
        <taxon>Metamycoplasmataceae</taxon>
        <taxon>Mycoplasmopsis</taxon>
    </lineage>
</organism>